<dbReference type="GO" id="GO:0000462">
    <property type="term" value="P:maturation of SSU-rRNA from tricistronic rRNA transcript (SSU-rRNA, 5.8S rRNA, LSU-rRNA)"/>
    <property type="evidence" value="ECO:0000318"/>
    <property type="project" value="GO_Central"/>
</dbReference>
<name>B5YML9_THAPS</name>
<evidence type="ECO:0000256" key="6">
    <source>
        <dbReference type="RuleBase" id="RU368027"/>
    </source>
</evidence>
<evidence type="ECO:0000256" key="2">
    <source>
        <dbReference type="ARBA" id="ARBA00009418"/>
    </source>
</evidence>
<dbReference type="PANTHER" id="PTHR21738">
    <property type="entry name" value="RIBOSOMAL RNA PROCESSING PROTEIN 36 HOMOLOG"/>
    <property type="match status" value="1"/>
</dbReference>
<keyword evidence="6" id="KW-0687">Ribonucleoprotein</keyword>
<dbReference type="KEGG" id="tps:THAPS_6835"/>
<feature type="compositionally biased region" description="Basic and acidic residues" evidence="7">
    <location>
        <begin position="214"/>
        <end position="226"/>
    </location>
</feature>
<evidence type="ECO:0000256" key="5">
    <source>
        <dbReference type="ARBA" id="ARBA00023242"/>
    </source>
</evidence>
<evidence type="ECO:0000256" key="3">
    <source>
        <dbReference type="ARBA" id="ARBA00022517"/>
    </source>
</evidence>
<keyword evidence="5 6" id="KW-0539">Nucleus</keyword>
<dbReference type="GO" id="GO:0005730">
    <property type="term" value="C:nucleolus"/>
    <property type="evidence" value="ECO:0000318"/>
    <property type="project" value="GO_Central"/>
</dbReference>
<feature type="compositionally biased region" description="Basic and acidic residues" evidence="7">
    <location>
        <begin position="136"/>
        <end position="156"/>
    </location>
</feature>
<dbReference type="PANTHER" id="PTHR21738:SF0">
    <property type="entry name" value="RIBOSOMAL RNA PROCESSING PROTEIN 36 HOMOLOG"/>
    <property type="match status" value="1"/>
</dbReference>
<evidence type="ECO:0000256" key="1">
    <source>
        <dbReference type="ARBA" id="ARBA00004604"/>
    </source>
</evidence>
<dbReference type="PaxDb" id="35128-Thaps6835"/>
<evidence type="ECO:0000256" key="7">
    <source>
        <dbReference type="SAM" id="MobiDB-lite"/>
    </source>
</evidence>
<feature type="region of interest" description="Disordered" evidence="7">
    <location>
        <begin position="322"/>
        <end position="344"/>
    </location>
</feature>
<gene>
    <name evidence="8" type="ORF">THAPS_6835</name>
</gene>
<accession>B5YML9</accession>
<dbReference type="eggNOG" id="ENOG502QYP6">
    <property type="taxonomic scope" value="Eukaryota"/>
</dbReference>
<reference evidence="8 9" key="2">
    <citation type="journal article" date="2008" name="Nature">
        <title>The Phaeodactylum genome reveals the evolutionary history of diatom genomes.</title>
        <authorList>
            <person name="Bowler C."/>
            <person name="Allen A.E."/>
            <person name="Badger J.H."/>
            <person name="Grimwood J."/>
            <person name="Jabbari K."/>
            <person name="Kuo A."/>
            <person name="Maheswari U."/>
            <person name="Martens C."/>
            <person name="Maumus F."/>
            <person name="Otillar R.P."/>
            <person name="Rayko E."/>
            <person name="Salamov A."/>
            <person name="Vandepoele K."/>
            <person name="Beszteri B."/>
            <person name="Gruber A."/>
            <person name="Heijde M."/>
            <person name="Katinka M."/>
            <person name="Mock T."/>
            <person name="Valentin K."/>
            <person name="Verret F."/>
            <person name="Berges J.A."/>
            <person name="Brownlee C."/>
            <person name="Cadoret J.P."/>
            <person name="Chiovitti A."/>
            <person name="Choi C.J."/>
            <person name="Coesel S."/>
            <person name="De Martino A."/>
            <person name="Detter J.C."/>
            <person name="Durkin C."/>
            <person name="Falciatore A."/>
            <person name="Fournet J."/>
            <person name="Haruta M."/>
            <person name="Huysman M.J."/>
            <person name="Jenkins B.D."/>
            <person name="Jiroutova K."/>
            <person name="Jorgensen R.E."/>
            <person name="Joubert Y."/>
            <person name="Kaplan A."/>
            <person name="Kroger N."/>
            <person name="Kroth P.G."/>
            <person name="La Roche J."/>
            <person name="Lindquist E."/>
            <person name="Lommer M."/>
            <person name="Martin-Jezequel V."/>
            <person name="Lopez P.J."/>
            <person name="Lucas S."/>
            <person name="Mangogna M."/>
            <person name="McGinnis K."/>
            <person name="Medlin L.K."/>
            <person name="Montsant A."/>
            <person name="Oudot-Le Secq M.P."/>
            <person name="Napoli C."/>
            <person name="Obornik M."/>
            <person name="Parker M.S."/>
            <person name="Petit J.L."/>
            <person name="Porcel B.M."/>
            <person name="Poulsen N."/>
            <person name="Robison M."/>
            <person name="Rychlewski L."/>
            <person name="Rynearson T.A."/>
            <person name="Schmutz J."/>
            <person name="Shapiro H."/>
            <person name="Siaut M."/>
            <person name="Stanley M."/>
            <person name="Sussman M.R."/>
            <person name="Taylor A.R."/>
            <person name="Vardi A."/>
            <person name="von Dassow P."/>
            <person name="Vyverman W."/>
            <person name="Willis A."/>
            <person name="Wyrwicz L.S."/>
            <person name="Rokhsar D.S."/>
            <person name="Weissenbach J."/>
            <person name="Armbrust E.V."/>
            <person name="Green B.R."/>
            <person name="Van de Peer Y."/>
            <person name="Grigoriev I.V."/>
        </authorList>
    </citation>
    <scope>NUCLEOTIDE SEQUENCE [LARGE SCALE GENOMIC DNA]</scope>
    <source>
        <strain evidence="8 9">CCMP1335</strain>
    </source>
</reference>
<comment type="subcellular location">
    <subcellularLocation>
        <location evidence="1 6">Nucleus</location>
        <location evidence="1 6">Nucleolus</location>
    </subcellularLocation>
</comment>
<feature type="compositionally biased region" description="Low complexity" evidence="7">
    <location>
        <begin position="47"/>
        <end position="57"/>
    </location>
</feature>
<keyword evidence="3 6" id="KW-0690">Ribosome biogenesis</keyword>
<dbReference type="AlphaFoldDB" id="B5YML9"/>
<protein>
    <recommendedName>
        <fullName evidence="6">rRNA biogenesis protein RRP36</fullName>
    </recommendedName>
</protein>
<dbReference type="GO" id="GO:0030686">
    <property type="term" value="C:90S preribosome"/>
    <property type="evidence" value="ECO:0000318"/>
    <property type="project" value="GO_Central"/>
</dbReference>
<evidence type="ECO:0000256" key="4">
    <source>
        <dbReference type="ARBA" id="ARBA00022552"/>
    </source>
</evidence>
<feature type="compositionally biased region" description="Low complexity" evidence="7">
    <location>
        <begin position="1"/>
        <end position="17"/>
    </location>
</feature>
<dbReference type="RefSeq" id="XP_002296114.1">
    <property type="nucleotide sequence ID" value="XM_002296078.1"/>
</dbReference>
<dbReference type="STRING" id="35128.B5YML9"/>
<evidence type="ECO:0000313" key="9">
    <source>
        <dbReference type="Proteomes" id="UP000001449"/>
    </source>
</evidence>
<proteinExistence type="inferred from homology"/>
<feature type="region of interest" description="Disordered" evidence="7">
    <location>
        <begin position="1"/>
        <end position="253"/>
    </location>
</feature>
<dbReference type="InterPro" id="IPR009292">
    <property type="entry name" value="RRP36"/>
</dbReference>
<dbReference type="OMA" id="ERKEMPW"/>
<dbReference type="Pfam" id="PF06102">
    <property type="entry name" value="RRP36"/>
    <property type="match status" value="1"/>
</dbReference>
<organism evidence="8 9">
    <name type="scientific">Thalassiosira pseudonana</name>
    <name type="common">Marine diatom</name>
    <name type="synonym">Cyclotella nana</name>
    <dbReference type="NCBI Taxonomy" id="35128"/>
    <lineage>
        <taxon>Eukaryota</taxon>
        <taxon>Sar</taxon>
        <taxon>Stramenopiles</taxon>
        <taxon>Ochrophyta</taxon>
        <taxon>Bacillariophyta</taxon>
        <taxon>Coscinodiscophyceae</taxon>
        <taxon>Thalassiosirophycidae</taxon>
        <taxon>Thalassiosirales</taxon>
        <taxon>Thalassiosiraceae</taxon>
        <taxon>Thalassiosira</taxon>
    </lineage>
</organism>
<dbReference type="InParanoid" id="B5YML9"/>
<feature type="compositionally biased region" description="Polar residues" evidence="7">
    <location>
        <begin position="184"/>
        <end position="199"/>
    </location>
</feature>
<keyword evidence="9" id="KW-1185">Reference proteome</keyword>
<feature type="compositionally biased region" description="Basic and acidic residues" evidence="7">
    <location>
        <begin position="18"/>
        <end position="28"/>
    </location>
</feature>
<feature type="compositionally biased region" description="Basic residues" evidence="7">
    <location>
        <begin position="168"/>
        <end position="179"/>
    </location>
</feature>
<dbReference type="Proteomes" id="UP000001449">
    <property type="component" value="Chromosome 7"/>
</dbReference>
<dbReference type="EMBL" id="CP001160">
    <property type="protein sequence ID" value="ACI64831.1"/>
    <property type="molecule type" value="Genomic_DNA"/>
</dbReference>
<feature type="compositionally biased region" description="Acidic residues" evidence="7">
    <location>
        <begin position="70"/>
        <end position="94"/>
    </location>
</feature>
<evidence type="ECO:0000313" key="8">
    <source>
        <dbReference type="EMBL" id="ACI64831.1"/>
    </source>
</evidence>
<comment type="similarity">
    <text evidence="2 6">Belongs to the RRP36 family.</text>
</comment>
<comment type="function">
    <text evidence="6">Component of the 90S pre-ribosome involved in the maturation of rRNAs. Required for early cleavages of the pre-RNAs in the 40S ribosomal subunit maturation pathway.</text>
</comment>
<keyword evidence="4 6" id="KW-0698">rRNA processing</keyword>
<comment type="subunit">
    <text evidence="6">Associates with 90S and pre-40S pre-ribosomal particles.</text>
</comment>
<sequence length="405" mass="45547">MDPASFSDEDSSSVSRSGDGRIDQESSGRRGQQPSSRDDIIDESDGGDVNSDGSSGDEYAAKRISNFEDLPTDDSEEDSDSDDDDSDDDDDSSVEENAKGKQAIDEVNNEDVPLGERVASQAKLGRRYYTGDDDLGDKSSKYNDDGGKRQRAERKSKAIVLATQRLKDARKKNATKNKKREASDCNSDNESVEGGSNSEQPKRKKSKHAPTEMSSKRRDFFARKPDLNSSGVGISIGANRYKPRDPRMVTLSGHLDQDTFDKRYGFLDEMQDQEIETLKKRVNARQIKGRRGTRARRKLGIDGFGNLEEDKEELTRLTQERAERKRAQVTRAAKRSVKKKIRDDVASGKRGAYYPKRNELRKMEVEARFEEIRKRGGDEAVDKAIAKRRKKNVAKSHKLMPTHKV</sequence>
<dbReference type="HOGENOM" id="CLU_680633_0_0_1"/>
<reference evidence="8 9" key="1">
    <citation type="journal article" date="2004" name="Science">
        <title>The genome of the diatom Thalassiosira pseudonana: ecology, evolution, and metabolism.</title>
        <authorList>
            <person name="Armbrust E.V."/>
            <person name="Berges J.A."/>
            <person name="Bowler C."/>
            <person name="Green B.R."/>
            <person name="Martinez D."/>
            <person name="Putnam N.H."/>
            <person name="Zhou S."/>
            <person name="Allen A.E."/>
            <person name="Apt K.E."/>
            <person name="Bechner M."/>
            <person name="Brzezinski M.A."/>
            <person name="Chaal B.K."/>
            <person name="Chiovitti A."/>
            <person name="Davis A.K."/>
            <person name="Demarest M.S."/>
            <person name="Detter J.C."/>
            <person name="Glavina T."/>
            <person name="Goodstein D."/>
            <person name="Hadi M.Z."/>
            <person name="Hellsten U."/>
            <person name="Hildebrand M."/>
            <person name="Jenkins B.D."/>
            <person name="Jurka J."/>
            <person name="Kapitonov V.V."/>
            <person name="Kroger N."/>
            <person name="Lau W.W."/>
            <person name="Lane T.W."/>
            <person name="Larimer F.W."/>
            <person name="Lippmeier J.C."/>
            <person name="Lucas S."/>
            <person name="Medina M."/>
            <person name="Montsant A."/>
            <person name="Obornik M."/>
            <person name="Parker M.S."/>
            <person name="Palenik B."/>
            <person name="Pazour G.J."/>
            <person name="Richardson P.M."/>
            <person name="Rynearson T.A."/>
            <person name="Saito M.A."/>
            <person name="Schwartz D.C."/>
            <person name="Thamatrakoln K."/>
            <person name="Valentin K."/>
            <person name="Vardi A."/>
            <person name="Wilkerson F.P."/>
            <person name="Rokhsar D.S."/>
        </authorList>
    </citation>
    <scope>NUCLEOTIDE SEQUENCE [LARGE SCALE GENOMIC DNA]</scope>
    <source>
        <strain evidence="8 9">CCMP1335</strain>
    </source>
</reference>
<dbReference type="GeneID" id="7448997"/>